<dbReference type="Proteomes" id="UP000250125">
    <property type="component" value="Chromosome"/>
</dbReference>
<evidence type="ECO:0000313" key="1">
    <source>
        <dbReference type="EMBL" id="ASJ08864.1"/>
    </source>
</evidence>
<dbReference type="RefSeq" id="WP_088856100.1">
    <property type="nucleotide sequence ID" value="NZ_CP015103.1"/>
</dbReference>
<gene>
    <name evidence="1" type="ORF">A3L11_06345</name>
</gene>
<dbReference type="EMBL" id="CP015103">
    <property type="protein sequence ID" value="ASJ08864.1"/>
    <property type="molecule type" value="Genomic_DNA"/>
</dbReference>
<proteinExistence type="predicted"/>
<accession>A0A2Z2MQB8</accession>
<dbReference type="GeneID" id="33317841"/>
<dbReference type="KEGG" id="tsl:A3L11_06345"/>
<evidence type="ECO:0008006" key="3">
    <source>
        <dbReference type="Google" id="ProtNLM"/>
    </source>
</evidence>
<organism evidence="1 2">
    <name type="scientific">Thermococcus siculi</name>
    <dbReference type="NCBI Taxonomy" id="72803"/>
    <lineage>
        <taxon>Archaea</taxon>
        <taxon>Methanobacteriati</taxon>
        <taxon>Methanobacteriota</taxon>
        <taxon>Thermococci</taxon>
        <taxon>Thermococcales</taxon>
        <taxon>Thermococcaceae</taxon>
        <taxon>Thermococcus</taxon>
    </lineage>
</organism>
<reference evidence="1 2" key="1">
    <citation type="submission" date="2016-04" db="EMBL/GenBank/DDBJ databases">
        <title>Complete genome sequence of Thermococcus siculi type strain RG-20.</title>
        <authorList>
            <person name="Oger P.M."/>
        </authorList>
    </citation>
    <scope>NUCLEOTIDE SEQUENCE [LARGE SCALE GENOMIC DNA]</scope>
    <source>
        <strain evidence="1 2">RG-20</strain>
    </source>
</reference>
<name>A0A2Z2MQB8_9EURY</name>
<evidence type="ECO:0000313" key="2">
    <source>
        <dbReference type="Proteomes" id="UP000250125"/>
    </source>
</evidence>
<dbReference type="OrthoDB" id="96391at2157"/>
<dbReference type="AlphaFoldDB" id="A0A2Z2MQB8"/>
<keyword evidence="2" id="KW-1185">Reference proteome</keyword>
<protein>
    <recommendedName>
        <fullName evidence="3">PIN domain-containing protein</fullName>
    </recommendedName>
</protein>
<sequence>MKETLAIIGLLTGKTQKARAIYNIILNNTIKVSPRVRFEEDKSLVKEVGHVDDIKFLDVVYSAKARYLVSMNTKHLVKLRDPKTLKFSLKRHWFYILKDSEFLRHLREKYKWKV</sequence>